<sequence>MELAVAAASPLGHSAASTRRSGEATWRLATWGGLAPDDAACVWQGGAAADEPVGGAAREQAIGGRAAGWRPRGDGSRWCVAGAAGGAGWELGEQQLGVGARACWFTGTGGAGGFPWAAGVAIAEAGEGVGRVCDHAPGVWRDASDAEERRDGKPAARLRCLPLRRRLRAINDQLQAQTTLLLQDGDLKRAEEIPIMKGGDVPNDAQAPSLLLTALAKQHHRAVLLLESAMQSVLVRKLARSCSESDCSVECCLFSTLASHRAVVDQLTGSLSSWTVDLDAWNKSSDPAKLVSSFQDLHASEQQQEKQHAAASDQGDSRLKGVATKLQELRSMSETITALAIAAQHEMISGDKALEQLVDSRDAMQSMVQQLQEAWDNYNSAVSAITSENGSPQDTSGDIGENDEDPEFKPAAVAVPSSDIPTAEDPTYTVIFTGTSTGDDDFDLQALLKQQGEHTPSTASPTPYFVRELRDVLAHRQAHARPGLTKQIDHDPPALPPPAGVSESRGSTPPPVNAMFSPPRSGRADSDYPAPVTKYAGQPVQSKVPVLADLREYIKWVLPLGGFFTVFCGFKCHKSHGGVCCQAVLDVPRAAHFQRPDSGQAHFVSVNECGKAARPQYIKFLCTRWRLLCRRSWALLAAPVTRAGGDIRAAWRPLYFQRSKRYVNVLILMWFSAAQAATFIGLGVNFDTHIGFFNCGATFTWVLLMMLLAGVRIKGEEGVGCRIPDRHLMSPLVAGALSFTAVVCASCALFMVFGTRFVTSSAFGYSLVFQFILLGWFTWDAACMFEVVAVDEFAYGVIYIYTDIVLSFLFSVAVAGVAIGFTSLMVLMFTSGVDGFDPSCCCNFDFNCCIICVQDSADRTATSSTGSRRARQHRWRGNRQQEVDARRDQQMERV</sequence>
<feature type="transmembrane region" description="Helical" evidence="2">
    <location>
        <begin position="662"/>
        <end position="684"/>
    </location>
</feature>
<evidence type="ECO:0000313" key="3">
    <source>
        <dbReference type="EMBL" id="GMF32846.1"/>
    </source>
</evidence>
<feature type="region of interest" description="Disordered" evidence="1">
    <location>
        <begin position="299"/>
        <end position="318"/>
    </location>
</feature>
<feature type="region of interest" description="Disordered" evidence="1">
    <location>
        <begin position="482"/>
        <end position="526"/>
    </location>
</feature>
<dbReference type="OrthoDB" id="124604at2759"/>
<evidence type="ECO:0000256" key="1">
    <source>
        <dbReference type="SAM" id="MobiDB-lite"/>
    </source>
</evidence>
<feature type="region of interest" description="Disordered" evidence="1">
    <location>
        <begin position="861"/>
        <end position="894"/>
    </location>
</feature>
<protein>
    <submittedName>
        <fullName evidence="3">Unnamed protein product</fullName>
    </submittedName>
</protein>
<keyword evidence="2" id="KW-0812">Transmembrane</keyword>
<dbReference type="AlphaFoldDB" id="A0A9W6X766"/>
<comment type="caution">
    <text evidence="3">The sequence shown here is derived from an EMBL/GenBank/DDBJ whole genome shotgun (WGS) entry which is preliminary data.</text>
</comment>
<feature type="transmembrane region" description="Helical" evidence="2">
    <location>
        <begin position="690"/>
        <end position="711"/>
    </location>
</feature>
<evidence type="ECO:0000313" key="4">
    <source>
        <dbReference type="Proteomes" id="UP001165121"/>
    </source>
</evidence>
<reference evidence="3" key="1">
    <citation type="submission" date="2023-04" db="EMBL/GenBank/DDBJ databases">
        <title>Phytophthora fragariaefolia NBRC 109709.</title>
        <authorList>
            <person name="Ichikawa N."/>
            <person name="Sato H."/>
            <person name="Tonouchi N."/>
        </authorList>
    </citation>
    <scope>NUCLEOTIDE SEQUENCE</scope>
    <source>
        <strain evidence="3">NBRC 109709</strain>
    </source>
</reference>
<keyword evidence="2" id="KW-1133">Transmembrane helix</keyword>
<organism evidence="3 4">
    <name type="scientific">Phytophthora fragariaefolia</name>
    <dbReference type="NCBI Taxonomy" id="1490495"/>
    <lineage>
        <taxon>Eukaryota</taxon>
        <taxon>Sar</taxon>
        <taxon>Stramenopiles</taxon>
        <taxon>Oomycota</taxon>
        <taxon>Peronosporomycetes</taxon>
        <taxon>Peronosporales</taxon>
        <taxon>Peronosporaceae</taxon>
        <taxon>Phytophthora</taxon>
    </lineage>
</organism>
<feature type="compositionally biased region" description="Polar residues" evidence="1">
    <location>
        <begin position="386"/>
        <end position="396"/>
    </location>
</feature>
<proteinExistence type="predicted"/>
<evidence type="ECO:0000256" key="2">
    <source>
        <dbReference type="SAM" id="Phobius"/>
    </source>
</evidence>
<dbReference type="EMBL" id="BSXT01000711">
    <property type="protein sequence ID" value="GMF32846.1"/>
    <property type="molecule type" value="Genomic_DNA"/>
</dbReference>
<feature type="transmembrane region" description="Helical" evidence="2">
    <location>
        <begin position="757"/>
        <end position="777"/>
    </location>
</feature>
<feature type="transmembrane region" description="Helical" evidence="2">
    <location>
        <begin position="808"/>
        <end position="829"/>
    </location>
</feature>
<feature type="transmembrane region" description="Helical" evidence="2">
    <location>
        <begin position="732"/>
        <end position="751"/>
    </location>
</feature>
<dbReference type="Proteomes" id="UP001165121">
    <property type="component" value="Unassembled WGS sequence"/>
</dbReference>
<keyword evidence="2" id="KW-0472">Membrane</keyword>
<accession>A0A9W6X766</accession>
<name>A0A9W6X766_9STRA</name>
<keyword evidence="4" id="KW-1185">Reference proteome</keyword>
<feature type="compositionally biased region" description="Basic and acidic residues" evidence="1">
    <location>
        <begin position="879"/>
        <end position="894"/>
    </location>
</feature>
<feature type="region of interest" description="Disordered" evidence="1">
    <location>
        <begin position="386"/>
        <end position="406"/>
    </location>
</feature>
<gene>
    <name evidence="3" type="ORF">Pfra01_000794700</name>
</gene>
<feature type="compositionally biased region" description="Basic residues" evidence="1">
    <location>
        <begin position="868"/>
        <end position="877"/>
    </location>
</feature>